<dbReference type="Gene3D" id="3.40.50.2000">
    <property type="entry name" value="Glycogen Phosphorylase B"/>
    <property type="match status" value="1"/>
</dbReference>
<dbReference type="PANTHER" id="PTHR48043">
    <property type="entry name" value="EG:EG0003.4 PROTEIN-RELATED"/>
    <property type="match status" value="1"/>
</dbReference>
<reference evidence="5 6" key="1">
    <citation type="submission" date="2019-08" db="EMBL/GenBank/DDBJ databases">
        <title>Whole genome of Aphis craccivora.</title>
        <authorList>
            <person name="Voronova N.V."/>
            <person name="Shulinski R.S."/>
            <person name="Bandarenka Y.V."/>
            <person name="Zhorov D.G."/>
            <person name="Warner D."/>
        </authorList>
    </citation>
    <scope>NUCLEOTIDE SEQUENCE [LARGE SCALE GENOMIC DNA]</scope>
    <source>
        <strain evidence="5">180601</strain>
        <tissue evidence="5">Whole Body</tissue>
    </source>
</reference>
<dbReference type="InterPro" id="IPR002213">
    <property type="entry name" value="UDP_glucos_trans"/>
</dbReference>
<dbReference type="CDD" id="cd03784">
    <property type="entry name" value="GT1_Gtf-like"/>
    <property type="match status" value="1"/>
</dbReference>
<feature type="non-terminal residue" evidence="5">
    <location>
        <position position="433"/>
    </location>
</feature>
<evidence type="ECO:0000256" key="2">
    <source>
        <dbReference type="ARBA" id="ARBA00022676"/>
    </source>
</evidence>
<dbReference type="InterPro" id="IPR050271">
    <property type="entry name" value="UDP-glycosyltransferase"/>
</dbReference>
<feature type="chain" id="PRO_5026356430" evidence="4">
    <location>
        <begin position="29"/>
        <end position="433"/>
    </location>
</feature>
<organism evidence="5 6">
    <name type="scientific">Aphis craccivora</name>
    <name type="common">Cowpea aphid</name>
    <dbReference type="NCBI Taxonomy" id="307492"/>
    <lineage>
        <taxon>Eukaryota</taxon>
        <taxon>Metazoa</taxon>
        <taxon>Ecdysozoa</taxon>
        <taxon>Arthropoda</taxon>
        <taxon>Hexapoda</taxon>
        <taxon>Insecta</taxon>
        <taxon>Pterygota</taxon>
        <taxon>Neoptera</taxon>
        <taxon>Paraneoptera</taxon>
        <taxon>Hemiptera</taxon>
        <taxon>Sternorrhyncha</taxon>
        <taxon>Aphidomorpha</taxon>
        <taxon>Aphidoidea</taxon>
        <taxon>Aphididae</taxon>
        <taxon>Aphidini</taxon>
        <taxon>Aphis</taxon>
        <taxon>Aphis</taxon>
    </lineage>
</organism>
<protein>
    <submittedName>
        <fullName evidence="5">UDP-glucuronosyltransferase 2B2-like isoform X1</fullName>
    </submittedName>
</protein>
<dbReference type="Proteomes" id="UP000478052">
    <property type="component" value="Unassembled WGS sequence"/>
</dbReference>
<dbReference type="AlphaFoldDB" id="A0A6G0XIE5"/>
<dbReference type="OrthoDB" id="5835829at2759"/>
<keyword evidence="3 5" id="KW-0808">Transferase</keyword>
<dbReference type="SUPFAM" id="SSF53756">
    <property type="entry name" value="UDP-Glycosyltransferase/glycogen phosphorylase"/>
    <property type="match status" value="1"/>
</dbReference>
<dbReference type="Pfam" id="PF00201">
    <property type="entry name" value="UDPGT"/>
    <property type="match status" value="1"/>
</dbReference>
<evidence type="ECO:0000256" key="1">
    <source>
        <dbReference type="ARBA" id="ARBA00009995"/>
    </source>
</evidence>
<evidence type="ECO:0000313" key="5">
    <source>
        <dbReference type="EMBL" id="KAF0739984.1"/>
    </source>
</evidence>
<keyword evidence="4" id="KW-0732">Signal</keyword>
<evidence type="ECO:0000256" key="4">
    <source>
        <dbReference type="SAM" id="SignalP"/>
    </source>
</evidence>
<dbReference type="EMBL" id="VUJU01007819">
    <property type="protein sequence ID" value="KAF0739984.1"/>
    <property type="molecule type" value="Genomic_DNA"/>
</dbReference>
<evidence type="ECO:0000256" key="3">
    <source>
        <dbReference type="ARBA" id="ARBA00022679"/>
    </source>
</evidence>
<dbReference type="GO" id="GO:0008194">
    <property type="term" value="F:UDP-glycosyltransferase activity"/>
    <property type="evidence" value="ECO:0007669"/>
    <property type="project" value="InterPro"/>
</dbReference>
<keyword evidence="2" id="KW-0328">Glycosyltransferase</keyword>
<comment type="caution">
    <text evidence="5">The sequence shown here is derived from an EMBL/GenBank/DDBJ whole genome shotgun (WGS) entry which is preliminary data.</text>
</comment>
<dbReference type="PANTHER" id="PTHR48043:SF145">
    <property type="entry name" value="FI06409P-RELATED"/>
    <property type="match status" value="1"/>
</dbReference>
<name>A0A6G0XIE5_APHCR</name>
<sequence>MTLSSTTVQSVALCTYAATILQWAPANAANILAVETSPCKSHWNIMRSVLRVLTDHGHTMTVFTPFADGDRDGYTEVNVETAVRLGLTAGFMTDNFSTTRKLIINQMNDTRAGCDTIYGHRRMVEILDGSATGEFDLVITEPLNSECVAYVATVLRVPMIYVIRSPIIKFLERSLTGHAPNPAAVGHILSRRGVIQTFIDRFINVVLTVYSSTLKWYVEQHHRFADSRPYDDVDLVRPSVIFTNTHFIIEPARPLIPDVVQIGGVHLTTPEPIPMKVLWKYEGEFKNKPNNVMIRKWFPQRDILFHHNVKPFISHGGISGIYEAMDAGVPVLGFPIFYDKSRNIDNLVNARMAISMDLLSVTEKTLLNAILEIFNNNEYQKNADITSKRFKDRPMSPEESIVYWTEYVSRHKRVPRLKSHALSLSWFQYFLVD</sequence>
<comment type="similarity">
    <text evidence="1">Belongs to the UDP-glycosyltransferase family.</text>
</comment>
<accession>A0A6G0XIE5</accession>
<feature type="signal peptide" evidence="4">
    <location>
        <begin position="1"/>
        <end position="28"/>
    </location>
</feature>
<keyword evidence="6" id="KW-1185">Reference proteome</keyword>
<evidence type="ECO:0000313" key="6">
    <source>
        <dbReference type="Proteomes" id="UP000478052"/>
    </source>
</evidence>
<proteinExistence type="inferred from homology"/>
<gene>
    <name evidence="5" type="ORF">FWK35_00029185</name>
</gene>